<organism evidence="1 2">
    <name type="scientific">Pseudomonas syringae pv. aceris</name>
    <dbReference type="NCBI Taxonomy" id="199198"/>
    <lineage>
        <taxon>Bacteria</taxon>
        <taxon>Pseudomonadati</taxon>
        <taxon>Pseudomonadota</taxon>
        <taxon>Gammaproteobacteria</taxon>
        <taxon>Pseudomonadales</taxon>
        <taxon>Pseudomonadaceae</taxon>
        <taxon>Pseudomonas</taxon>
        <taxon>Pseudomonas syringae</taxon>
    </lineage>
</organism>
<comment type="caution">
    <text evidence="1">The sequence shown here is derived from an EMBL/GenBank/DDBJ whole genome shotgun (WGS) entry which is preliminary data.</text>
</comment>
<protein>
    <recommendedName>
        <fullName evidence="3">Amidohydrolase</fullName>
    </recommendedName>
</protein>
<proteinExistence type="predicted"/>
<dbReference type="SUPFAM" id="SSF51338">
    <property type="entry name" value="Composite domain of metallo-dependent hydrolases"/>
    <property type="match status" value="1"/>
</dbReference>
<sequence length="57" mass="5929">MSPVIDPVASVVQSATPADVDTVMVEGRVLKSGGRLLAVNEDALKREIAVGRALLNV</sequence>
<evidence type="ECO:0000313" key="2">
    <source>
        <dbReference type="Proteomes" id="UP000050297"/>
    </source>
</evidence>
<evidence type="ECO:0008006" key="3">
    <source>
        <dbReference type="Google" id="ProtNLM"/>
    </source>
</evidence>
<reference evidence="1 2" key="1">
    <citation type="submission" date="2015-09" db="EMBL/GenBank/DDBJ databases">
        <title>Genome announcement of multiple Pseudomonas syringae strains.</title>
        <authorList>
            <person name="Thakur S."/>
            <person name="Wang P.W."/>
            <person name="Gong Y."/>
            <person name="Weir B.S."/>
            <person name="Guttman D.S."/>
        </authorList>
    </citation>
    <scope>NUCLEOTIDE SEQUENCE [LARGE SCALE GENOMIC DNA]</scope>
    <source>
        <strain evidence="1 2">ICMP2802</strain>
    </source>
</reference>
<dbReference type="EMBL" id="LJPM01000433">
    <property type="protein sequence ID" value="KPW15209.1"/>
    <property type="molecule type" value="Genomic_DNA"/>
</dbReference>
<gene>
    <name evidence="1" type="ORF">ALO91_02257</name>
</gene>
<dbReference type="Proteomes" id="UP000050297">
    <property type="component" value="Unassembled WGS sequence"/>
</dbReference>
<accession>A0A0L8ISL7</accession>
<evidence type="ECO:0000313" key="1">
    <source>
        <dbReference type="EMBL" id="KPW15209.1"/>
    </source>
</evidence>
<dbReference type="Gene3D" id="2.30.40.10">
    <property type="entry name" value="Urease, subunit C, domain 1"/>
    <property type="match status" value="1"/>
</dbReference>
<name>A0A0L8ISL7_PSESX</name>
<dbReference type="AlphaFoldDB" id="A0A0L8ISL7"/>
<dbReference type="GO" id="GO:0016810">
    <property type="term" value="F:hydrolase activity, acting on carbon-nitrogen (but not peptide) bonds"/>
    <property type="evidence" value="ECO:0007669"/>
    <property type="project" value="InterPro"/>
</dbReference>
<dbReference type="InterPro" id="IPR011059">
    <property type="entry name" value="Metal-dep_hydrolase_composite"/>
</dbReference>
<dbReference type="PATRIC" id="fig|199198.4.peg.4787"/>